<gene>
    <name evidence="2" type="ORF">BQ3484_461</name>
</gene>
<organism evidence="2 3">
    <name type="scientific">Cedratvirus A11</name>
    <dbReference type="NCBI Taxonomy" id="1903266"/>
    <lineage>
        <taxon>Viruses</taxon>
        <taxon>Pithoviruses</taxon>
        <taxon>Orthocedratvirinae</taxon>
        <taxon>Alphacedratvirus</taxon>
        <taxon>Alphacedratvirus aljazairmassiliense</taxon>
    </lineage>
</organism>
<dbReference type="EMBL" id="LT671577">
    <property type="protein sequence ID" value="SHO33529.1"/>
    <property type="molecule type" value="Genomic_DNA"/>
</dbReference>
<dbReference type="PROSITE" id="PS50181">
    <property type="entry name" value="FBOX"/>
    <property type="match status" value="1"/>
</dbReference>
<dbReference type="InterPro" id="IPR036047">
    <property type="entry name" value="F-box-like_dom_sf"/>
</dbReference>
<dbReference type="GeneID" id="30523442"/>
<dbReference type="Pfam" id="PF12937">
    <property type="entry name" value="F-box-like"/>
    <property type="match status" value="1"/>
</dbReference>
<dbReference type="Gene3D" id="1.20.1280.50">
    <property type="match status" value="1"/>
</dbReference>
<evidence type="ECO:0000259" key="1">
    <source>
        <dbReference type="PROSITE" id="PS50181"/>
    </source>
</evidence>
<name>A0A1M7XV18_9VIRU</name>
<dbReference type="SUPFAM" id="SSF81383">
    <property type="entry name" value="F-box domain"/>
    <property type="match status" value="1"/>
</dbReference>
<feature type="domain" description="F-box" evidence="1">
    <location>
        <begin position="1"/>
        <end position="44"/>
    </location>
</feature>
<dbReference type="Proteomes" id="UP000201465">
    <property type="component" value="Segment"/>
</dbReference>
<accession>A0A1M7XV18</accession>
<reference evidence="2 3" key="1">
    <citation type="submission" date="2016-11" db="EMBL/GenBank/DDBJ databases">
        <authorList>
            <consortium name="Urmite Genomes"/>
        </authorList>
    </citation>
    <scope>NUCLEOTIDE SEQUENCE [LARGE SCALE GENOMIC DNA]</scope>
    <source>
        <strain evidence="2 3">A11</strain>
    </source>
</reference>
<dbReference type="KEGG" id="vg:30523442"/>
<dbReference type="RefSeq" id="YP_009329401.1">
    <property type="nucleotide sequence ID" value="NC_032108.1"/>
</dbReference>
<proteinExistence type="predicted"/>
<evidence type="ECO:0000313" key="3">
    <source>
        <dbReference type="Proteomes" id="UP000201465"/>
    </source>
</evidence>
<protein>
    <submittedName>
        <fullName evidence="2">F-box domain</fullName>
    </submittedName>
</protein>
<dbReference type="InterPro" id="IPR001810">
    <property type="entry name" value="F-box_dom"/>
</dbReference>
<evidence type="ECO:0000313" key="2">
    <source>
        <dbReference type="EMBL" id="SHO33529.1"/>
    </source>
</evidence>
<dbReference type="OrthoDB" id="41190at10239"/>
<keyword evidence="3" id="KW-1185">Reference proteome</keyword>
<sequence>MQELPDEVVFSILEQVPVEDLPAFCASNRQYRALCSEKYLWSNIFSRKDLRVLEEGRDIVSWVLIYRNSLLAKRKADYFISFYEKTRPSWLYVCNPVPLYQIRHAELLGEEDIKISTLIEEDIYAQQIKGAQAINTRLRVHGLPEENFTEPKRVTSLFLSLSKRGEEFVLKIEYIPSASKAVFEQRVSKERARDILYRLCYYNLFEPDQTFFTEYAEENRKRSTWRFPAMISTLTMDEF</sequence>